<protein>
    <submittedName>
        <fullName evidence="2">Uncharacterized protein</fullName>
    </submittedName>
</protein>
<dbReference type="RefSeq" id="WP_394490982.1">
    <property type="nucleotide sequence ID" value="NZ_JBIGIA010000019.1"/>
</dbReference>
<evidence type="ECO:0000256" key="1">
    <source>
        <dbReference type="SAM" id="SignalP"/>
    </source>
</evidence>
<sequence length="682" mass="72282">MTRLPAGLKLAACLGTALLAQTAQAAPTCYHNYGAIDAMKPNKLFLYYPTANDATFPAYYANVSPARTFDIALLPGAPAGTTAQLRSRIYDVVATDYCEFNVQVLPPTTTNPDSLALPPARRNMVAIGADTNASLYGVAEAVDTGDADVIDHARVFGGSYGVFCSADLAGANNTLDRWAMGIGGTAAHEAGHNYGLSHSAVVHSGEDAYTHHIMPAGPSMPCANRVGERRHFSDQDFGILANNVGLTLQSLANWDFVNPNAATAARLRMEVLSRSATLTPVSTYTGSRSPWNPPTVSGPSGTVMFKGLSYNRFFVTWQSAKTWASPNQPGSLAGLVRGAEQFHVGTQFVQEDILNTSDQVVIVDATLLDADGNALALHPRVPTFDTGTLAADGSFTVNLGNLVAANLVLRNWQALVLPRPAHIDSLMRNREGVLKLFDVQQEAITPWREVKLAEKAELPAGSVEKPAEASLLLGNLFKDGHNVRIKFSGANAARDAVVGAKEVNPDVKGALATDPFPGASVFLEGELVEPNALQWNAEKKAYVNEDLVTRVFLQIAGKRAKPVDGALSGLLRGKVVCANLATSRKISLQAADDGSFDCEKGGLVSLHGDRVEISQVALVSTKQPLVQIGGLEIAKVTCTNQESGKSVSFKPEASTDALDCVKAGLEVGLQSTLQITQIGTVH</sequence>
<feature type="chain" id="PRO_5045970089" evidence="1">
    <location>
        <begin position="26"/>
        <end position="682"/>
    </location>
</feature>
<proteinExistence type="predicted"/>
<feature type="signal peptide" evidence="1">
    <location>
        <begin position="1"/>
        <end position="25"/>
    </location>
</feature>
<keyword evidence="3" id="KW-1185">Reference proteome</keyword>
<gene>
    <name evidence="2" type="ORF">ACG00X_20480</name>
</gene>
<dbReference type="SUPFAM" id="SSF55486">
    <property type="entry name" value="Metalloproteases ('zincins'), catalytic domain"/>
    <property type="match status" value="1"/>
</dbReference>
<comment type="caution">
    <text evidence="2">The sequence shown here is derived from an EMBL/GenBank/DDBJ whole genome shotgun (WGS) entry which is preliminary data.</text>
</comment>
<evidence type="ECO:0000313" key="2">
    <source>
        <dbReference type="EMBL" id="MFG6459219.1"/>
    </source>
</evidence>
<accession>A0ABW7GBI9</accession>
<name>A0ABW7GBI9_9BURK</name>
<organism evidence="2 3">
    <name type="scientific">Pelomonas nitida</name>
    <dbReference type="NCBI Taxonomy" id="3299027"/>
    <lineage>
        <taxon>Bacteria</taxon>
        <taxon>Pseudomonadati</taxon>
        <taxon>Pseudomonadota</taxon>
        <taxon>Betaproteobacteria</taxon>
        <taxon>Burkholderiales</taxon>
        <taxon>Sphaerotilaceae</taxon>
        <taxon>Roseateles</taxon>
    </lineage>
</organism>
<evidence type="ECO:0000313" key="3">
    <source>
        <dbReference type="Proteomes" id="UP001606305"/>
    </source>
</evidence>
<keyword evidence="1" id="KW-0732">Signal</keyword>
<dbReference type="EMBL" id="JBIGIA010000019">
    <property type="protein sequence ID" value="MFG6459219.1"/>
    <property type="molecule type" value="Genomic_DNA"/>
</dbReference>
<reference evidence="2 3" key="1">
    <citation type="submission" date="2024-09" db="EMBL/GenBank/DDBJ databases">
        <title>Novel species of the genus Pelomonas and Roseateles isolated from streams.</title>
        <authorList>
            <person name="Lu H."/>
        </authorList>
    </citation>
    <scope>NUCLEOTIDE SEQUENCE [LARGE SCALE GENOMIC DNA]</scope>
    <source>
        <strain evidence="2 3">BYS96W</strain>
    </source>
</reference>
<dbReference type="Proteomes" id="UP001606305">
    <property type="component" value="Unassembled WGS sequence"/>
</dbReference>